<protein>
    <submittedName>
        <fullName evidence="2">RHS repeat-associated core domain-containing protein</fullName>
    </submittedName>
</protein>
<dbReference type="Gene3D" id="2.180.10.10">
    <property type="entry name" value="RHS repeat-associated core"/>
    <property type="match status" value="1"/>
</dbReference>
<dbReference type="PANTHER" id="PTHR32305">
    <property type="match status" value="1"/>
</dbReference>
<sequence>MDPHPCTEIRLVPYPPRAYDEHNGLLTEQLITRAPTTPANVHQQKYQYDLVGNLTRQTTNRLAGGVSETQCFNYDGLRRLTEAWTGTDNCAVTPTETSRSTIGNTIGYSSAYWTSWAFDDLGHRTSQIERSLTGGTDTTTTYKYDENGKNQPHTLTSTGTTGGRTGSTSYAYDVAGNTTSRTTSTGTQTLDWNHAGKLASVTTPTGSSTNVYSHTGDLLLEKNPGNVTLYLGSQQFTLDTSTNAVTGTRYYSLPGGGSVIRNGASYSFALPDLHGTPDFYLNNTAQTPTWRQYTPYGDRRGVTIEIPDNRGFLNKTLNSTTGLIQVGARQYDSTIGRFISLDPIQDLAVPQQWNGYAYANNSPTAFSDVTGLNWDWNPGGGSGGSGTSSPPAESGKTGSSSTERYTKTIAADGLSMIKGSWEGIVTQASCAPLVLLRRLVASERAESFAVVGSSGAVVATSSEVRPGQGMLGGVLRGQDQDGE</sequence>
<dbReference type="AlphaFoldDB" id="A0A1H2D6P3"/>
<evidence type="ECO:0000313" key="3">
    <source>
        <dbReference type="Proteomes" id="UP000198688"/>
    </source>
</evidence>
<dbReference type="InterPro" id="IPR050708">
    <property type="entry name" value="T6SS_VgrG/RHS"/>
</dbReference>
<name>A0A1H2D6P3_9ACTN</name>
<reference evidence="2 3" key="1">
    <citation type="submission" date="2016-10" db="EMBL/GenBank/DDBJ databases">
        <authorList>
            <person name="de Groot N.N."/>
        </authorList>
    </citation>
    <scope>NUCLEOTIDE SEQUENCE [LARGE SCALE GENOMIC DNA]</scope>
    <source>
        <strain evidence="2 3">DSM 43941</strain>
    </source>
</reference>
<dbReference type="InterPro" id="IPR006530">
    <property type="entry name" value="YD"/>
</dbReference>
<dbReference type="PANTHER" id="PTHR32305:SF17">
    <property type="entry name" value="TRNA NUCLEASE WAPA"/>
    <property type="match status" value="1"/>
</dbReference>
<dbReference type="NCBIfam" id="TIGR03696">
    <property type="entry name" value="Rhs_assc_core"/>
    <property type="match status" value="1"/>
</dbReference>
<keyword evidence="3" id="KW-1185">Reference proteome</keyword>
<dbReference type="InterPro" id="IPR022385">
    <property type="entry name" value="Rhs_assc_core"/>
</dbReference>
<accession>A0A1H2D6P3</accession>
<dbReference type="RefSeq" id="WP_231953756.1">
    <property type="nucleotide sequence ID" value="NZ_LT629758.1"/>
</dbReference>
<dbReference type="Proteomes" id="UP000198688">
    <property type="component" value="Chromosome I"/>
</dbReference>
<gene>
    <name evidence="2" type="ORF">SAMN04489716_8362</name>
</gene>
<dbReference type="NCBIfam" id="TIGR01643">
    <property type="entry name" value="YD_repeat_2x"/>
    <property type="match status" value="1"/>
</dbReference>
<dbReference type="EMBL" id="LT629758">
    <property type="protein sequence ID" value="SDT78410.1"/>
    <property type="molecule type" value="Genomic_DNA"/>
</dbReference>
<proteinExistence type="predicted"/>
<feature type="region of interest" description="Disordered" evidence="1">
    <location>
        <begin position="376"/>
        <end position="404"/>
    </location>
</feature>
<organism evidence="2 3">
    <name type="scientific">Actinoplanes derwentensis</name>
    <dbReference type="NCBI Taxonomy" id="113562"/>
    <lineage>
        <taxon>Bacteria</taxon>
        <taxon>Bacillati</taxon>
        <taxon>Actinomycetota</taxon>
        <taxon>Actinomycetes</taxon>
        <taxon>Micromonosporales</taxon>
        <taxon>Micromonosporaceae</taxon>
        <taxon>Actinoplanes</taxon>
    </lineage>
</organism>
<dbReference type="STRING" id="113562.SAMN04489716_8362"/>
<evidence type="ECO:0000256" key="1">
    <source>
        <dbReference type="SAM" id="MobiDB-lite"/>
    </source>
</evidence>
<evidence type="ECO:0000313" key="2">
    <source>
        <dbReference type="EMBL" id="SDT78410.1"/>
    </source>
</evidence>